<dbReference type="EMBL" id="JAERRG010000001">
    <property type="protein sequence ID" value="MBL1111013.1"/>
    <property type="molecule type" value="Genomic_DNA"/>
</dbReference>
<reference evidence="1 2" key="1">
    <citation type="submission" date="2021-01" db="EMBL/GenBank/DDBJ databases">
        <title>WGS of actinomycetes isolated from Thailand.</title>
        <authorList>
            <person name="Thawai C."/>
        </authorList>
    </citation>
    <scope>NUCLEOTIDE SEQUENCE [LARGE SCALE GENOMIC DNA]</scope>
    <source>
        <strain evidence="1 2">CA3R110</strain>
    </source>
</reference>
<evidence type="ECO:0000313" key="2">
    <source>
        <dbReference type="Proteomes" id="UP000621510"/>
    </source>
</evidence>
<proteinExistence type="predicted"/>
<dbReference type="RefSeq" id="WP_201846522.1">
    <property type="nucleotide sequence ID" value="NZ_JAERRG010000001.1"/>
</dbReference>
<sequence>MTVFVCAGCDAVLSGRLARVALPVHAHQKWGNGLLPVLMEPGTYAVDPEPSGPPWRPWSEIGEDEAAARGVFAPERALSFGPPGAIVIAPGDARGTVLIPDRCGGYCCGLDGRDGPNLACAQCGLPVAARVDDCSLWQSVWFAPNAVRALPDNQPTGRTTGWEWRKWQALPPVAPDGSWDPRWAAAVGAALAHLLAASEGTPVALPNGPVTDTFGHALDALLPAGTPAKTVALAGPGLPARESTRRILLVPRHPRTGERWLAPTTAETVPMPADAWKRLASPDEPLLLPVTGGLPDGVQRDDPLPRYPWQPLRPDWGVFLHTLARIPAVREPWLRGIYDRVKDHPYARPF</sequence>
<protein>
    <recommendedName>
        <fullName evidence="3">DNA primase</fullName>
    </recommendedName>
</protein>
<keyword evidence="2" id="KW-1185">Reference proteome</keyword>
<evidence type="ECO:0008006" key="3">
    <source>
        <dbReference type="Google" id="ProtNLM"/>
    </source>
</evidence>
<comment type="caution">
    <text evidence="1">The sequence shown here is derived from an EMBL/GenBank/DDBJ whole genome shotgun (WGS) entry which is preliminary data.</text>
</comment>
<accession>A0ABS1PF64</accession>
<organism evidence="1 2">
    <name type="scientific">Streptomyces endocoffeicus</name>
    <dbReference type="NCBI Taxonomy" id="2898945"/>
    <lineage>
        <taxon>Bacteria</taxon>
        <taxon>Bacillati</taxon>
        <taxon>Actinomycetota</taxon>
        <taxon>Actinomycetes</taxon>
        <taxon>Kitasatosporales</taxon>
        <taxon>Streptomycetaceae</taxon>
        <taxon>Streptomyces</taxon>
    </lineage>
</organism>
<dbReference type="Proteomes" id="UP000621510">
    <property type="component" value="Unassembled WGS sequence"/>
</dbReference>
<gene>
    <name evidence="1" type="ORF">JK364_01085</name>
</gene>
<evidence type="ECO:0000313" key="1">
    <source>
        <dbReference type="EMBL" id="MBL1111013.1"/>
    </source>
</evidence>
<name>A0ABS1PF64_9ACTN</name>